<keyword evidence="1" id="KW-0808">Transferase</keyword>
<dbReference type="Proteomes" id="UP001214250">
    <property type="component" value="Chromosome 1"/>
</dbReference>
<dbReference type="SUPFAM" id="SSF56112">
    <property type="entry name" value="Protein kinase-like (PK-like)"/>
    <property type="match status" value="1"/>
</dbReference>
<dbReference type="CDD" id="cd14014">
    <property type="entry name" value="STKc_PknB_like"/>
    <property type="match status" value="1"/>
</dbReference>
<evidence type="ECO:0000256" key="5">
    <source>
        <dbReference type="ARBA" id="ARBA00038035"/>
    </source>
</evidence>
<dbReference type="Gene3D" id="1.10.510.10">
    <property type="entry name" value="Transferase(Phosphotransferase) domain 1"/>
    <property type="match status" value="1"/>
</dbReference>
<evidence type="ECO:0000256" key="2">
    <source>
        <dbReference type="ARBA" id="ARBA00022741"/>
    </source>
</evidence>
<dbReference type="RefSeq" id="WP_274150926.1">
    <property type="nucleotide sequence ID" value="NZ_CP117811.1"/>
</dbReference>
<dbReference type="PROSITE" id="PS00108">
    <property type="entry name" value="PROTEIN_KINASE_ST"/>
    <property type="match status" value="1"/>
</dbReference>
<reference evidence="12 13" key="1">
    <citation type="submission" date="2023-02" db="EMBL/GenBank/DDBJ databases">
        <title>Genome sequence of Lentisphaera profundi SAORIC-696.</title>
        <authorList>
            <person name="Kim e."/>
            <person name="Cho J.-C."/>
            <person name="Choi A."/>
            <person name="Kang I."/>
        </authorList>
    </citation>
    <scope>NUCLEOTIDE SEQUENCE [LARGE SCALE GENOMIC DNA]</scope>
    <source>
        <strain evidence="12 13">SAORIC-696</strain>
    </source>
</reference>
<proteinExistence type="inferred from homology"/>
<dbReference type="GO" id="GO:0016301">
    <property type="term" value="F:kinase activity"/>
    <property type="evidence" value="ECO:0007669"/>
    <property type="project" value="UniProtKB-KW"/>
</dbReference>
<evidence type="ECO:0000256" key="9">
    <source>
        <dbReference type="ARBA" id="ARBA00051693"/>
    </source>
</evidence>
<comment type="catalytic activity">
    <reaction evidence="7">
        <text>L-seryl-[protein] + ATP = O-phospho-L-seryl-[protein] + ADP + H(+)</text>
        <dbReference type="Rhea" id="RHEA:17989"/>
        <dbReference type="Rhea" id="RHEA-COMP:9863"/>
        <dbReference type="Rhea" id="RHEA-COMP:11604"/>
        <dbReference type="ChEBI" id="CHEBI:15378"/>
        <dbReference type="ChEBI" id="CHEBI:29999"/>
        <dbReference type="ChEBI" id="CHEBI:30616"/>
        <dbReference type="ChEBI" id="CHEBI:83421"/>
        <dbReference type="ChEBI" id="CHEBI:456216"/>
        <dbReference type="EC" id="2.7.12.2"/>
    </reaction>
</comment>
<dbReference type="InterPro" id="IPR000719">
    <property type="entry name" value="Prot_kinase_dom"/>
</dbReference>
<evidence type="ECO:0000259" key="11">
    <source>
        <dbReference type="PROSITE" id="PS50011"/>
    </source>
</evidence>
<dbReference type="EMBL" id="CP117811">
    <property type="protein sequence ID" value="WDE96861.1"/>
    <property type="molecule type" value="Genomic_DNA"/>
</dbReference>
<dbReference type="PROSITE" id="PS00107">
    <property type="entry name" value="PROTEIN_KINASE_ATP"/>
    <property type="match status" value="1"/>
</dbReference>
<gene>
    <name evidence="12" type="ORF">PQO03_02655</name>
</gene>
<organism evidence="12 13">
    <name type="scientific">Lentisphaera profundi</name>
    <dbReference type="NCBI Taxonomy" id="1658616"/>
    <lineage>
        <taxon>Bacteria</taxon>
        <taxon>Pseudomonadati</taxon>
        <taxon>Lentisphaerota</taxon>
        <taxon>Lentisphaeria</taxon>
        <taxon>Lentisphaerales</taxon>
        <taxon>Lentisphaeraceae</taxon>
        <taxon>Lentisphaera</taxon>
    </lineage>
</organism>
<comment type="catalytic activity">
    <reaction evidence="8">
        <text>L-threonyl-[protein] + ATP = O-phospho-L-threonyl-[protein] + ADP + H(+)</text>
        <dbReference type="Rhea" id="RHEA:46608"/>
        <dbReference type="Rhea" id="RHEA-COMP:11060"/>
        <dbReference type="Rhea" id="RHEA-COMP:11605"/>
        <dbReference type="ChEBI" id="CHEBI:15378"/>
        <dbReference type="ChEBI" id="CHEBI:30013"/>
        <dbReference type="ChEBI" id="CHEBI:30616"/>
        <dbReference type="ChEBI" id="CHEBI:61977"/>
        <dbReference type="ChEBI" id="CHEBI:456216"/>
        <dbReference type="EC" id="2.7.12.2"/>
    </reaction>
</comment>
<comment type="catalytic activity">
    <reaction evidence="9">
        <text>L-tyrosyl-[protein] + ATP = O-phospho-L-tyrosyl-[protein] + ADP + H(+)</text>
        <dbReference type="Rhea" id="RHEA:10596"/>
        <dbReference type="Rhea" id="RHEA-COMP:10136"/>
        <dbReference type="Rhea" id="RHEA-COMP:20101"/>
        <dbReference type="ChEBI" id="CHEBI:15378"/>
        <dbReference type="ChEBI" id="CHEBI:30616"/>
        <dbReference type="ChEBI" id="CHEBI:46858"/>
        <dbReference type="ChEBI" id="CHEBI:61978"/>
        <dbReference type="ChEBI" id="CHEBI:456216"/>
        <dbReference type="EC" id="2.7.12.2"/>
    </reaction>
</comment>
<dbReference type="EC" id="2.7.12.2" evidence="6"/>
<evidence type="ECO:0000256" key="7">
    <source>
        <dbReference type="ARBA" id="ARBA00049014"/>
    </source>
</evidence>
<accession>A0ABY7VRN6</accession>
<name>A0ABY7VRN6_9BACT</name>
<evidence type="ECO:0000256" key="6">
    <source>
        <dbReference type="ARBA" id="ARBA00038999"/>
    </source>
</evidence>
<feature type="domain" description="Protein kinase" evidence="11">
    <location>
        <begin position="47"/>
        <end position="308"/>
    </location>
</feature>
<sequence>MSFSCEHCGRVFESRLASEGGIDFCSHCHKLNIAILDEGPEIIFGDFIIDEAIGAGGHSIVVKAKHSPSGIDYALKLFFTKCEDDNNISEEFLQEVETASQLVHENIVRIYEGGVHENIMYIVMEHVNGLNLGEYLELYIQMAPKEAVAAMVHVCNALDYVWSNFLMIHRDVKPHNIIVTKEGAVKLCDFGLTSNHEMAVQESRNILGTPFYLSPEMIQTDIYQDNRSDIYSLGCTLYHLIVGLPPFNYGGLLEVVNARIENPPPDPRDEFAECPEALAKIIMTMMATDSDERYATAYEVSEDLMRFLKDETPHLVDPNRERANQ</sequence>
<keyword evidence="2 10" id="KW-0547">Nucleotide-binding</keyword>
<evidence type="ECO:0000256" key="3">
    <source>
        <dbReference type="ARBA" id="ARBA00022777"/>
    </source>
</evidence>
<keyword evidence="4 10" id="KW-0067">ATP-binding</keyword>
<keyword evidence="3 12" id="KW-0418">Kinase</keyword>
<keyword evidence="13" id="KW-1185">Reference proteome</keyword>
<dbReference type="InterPro" id="IPR011009">
    <property type="entry name" value="Kinase-like_dom_sf"/>
</dbReference>
<dbReference type="InterPro" id="IPR017441">
    <property type="entry name" value="Protein_kinase_ATP_BS"/>
</dbReference>
<evidence type="ECO:0000256" key="1">
    <source>
        <dbReference type="ARBA" id="ARBA00022679"/>
    </source>
</evidence>
<dbReference type="Pfam" id="PF00069">
    <property type="entry name" value="Pkinase"/>
    <property type="match status" value="1"/>
</dbReference>
<dbReference type="Gene3D" id="3.30.200.20">
    <property type="entry name" value="Phosphorylase Kinase, domain 1"/>
    <property type="match status" value="1"/>
</dbReference>
<evidence type="ECO:0000256" key="8">
    <source>
        <dbReference type="ARBA" id="ARBA00049299"/>
    </source>
</evidence>
<evidence type="ECO:0000313" key="12">
    <source>
        <dbReference type="EMBL" id="WDE96861.1"/>
    </source>
</evidence>
<comment type="similarity">
    <text evidence="5">Belongs to the protein kinase superfamily. STE Ser/Thr protein kinase family. MAP kinase kinase subfamily.</text>
</comment>
<evidence type="ECO:0000313" key="13">
    <source>
        <dbReference type="Proteomes" id="UP001214250"/>
    </source>
</evidence>
<dbReference type="PANTHER" id="PTHR48013:SF9">
    <property type="entry name" value="DUAL SPECIFICITY MITOGEN-ACTIVATED PROTEIN KINASE KINASE 5"/>
    <property type="match status" value="1"/>
</dbReference>
<dbReference type="PROSITE" id="PS50011">
    <property type="entry name" value="PROTEIN_KINASE_DOM"/>
    <property type="match status" value="1"/>
</dbReference>
<feature type="binding site" evidence="10">
    <location>
        <position position="76"/>
    </location>
    <ligand>
        <name>ATP</name>
        <dbReference type="ChEBI" id="CHEBI:30616"/>
    </ligand>
</feature>
<dbReference type="InterPro" id="IPR008271">
    <property type="entry name" value="Ser/Thr_kinase_AS"/>
</dbReference>
<dbReference type="PANTHER" id="PTHR48013">
    <property type="entry name" value="DUAL SPECIFICITY MITOGEN-ACTIVATED PROTEIN KINASE KINASE 5-RELATED"/>
    <property type="match status" value="1"/>
</dbReference>
<protein>
    <recommendedName>
        <fullName evidence="6">mitogen-activated protein kinase kinase</fullName>
        <ecNumber evidence="6">2.7.12.2</ecNumber>
    </recommendedName>
</protein>
<evidence type="ECO:0000256" key="10">
    <source>
        <dbReference type="PROSITE-ProRule" id="PRU10141"/>
    </source>
</evidence>
<dbReference type="SMART" id="SM00220">
    <property type="entry name" value="S_TKc"/>
    <property type="match status" value="1"/>
</dbReference>
<evidence type="ECO:0000256" key="4">
    <source>
        <dbReference type="ARBA" id="ARBA00022840"/>
    </source>
</evidence>